<feature type="region of interest" description="Disordered" evidence="1">
    <location>
        <begin position="22"/>
        <end position="76"/>
    </location>
</feature>
<comment type="caution">
    <text evidence="4">The sequence shown here is derived from an EMBL/GenBank/DDBJ whole genome shotgun (WGS) entry which is preliminary data.</text>
</comment>
<dbReference type="InterPro" id="IPR050782">
    <property type="entry name" value="PP1_regulatory_subunit_3"/>
</dbReference>
<dbReference type="PANTHER" id="PTHR12307">
    <property type="entry name" value="PROTEIN PHOSPHATASE 1 REGULATORY SUBUNIT"/>
    <property type="match status" value="1"/>
</dbReference>
<protein>
    <recommendedName>
        <fullName evidence="3">CBM21 domain-containing protein</fullName>
    </recommendedName>
</protein>
<proteinExistence type="predicted"/>
<dbReference type="OrthoDB" id="1881at2759"/>
<accession>A0A8J6KDQ0</accession>
<dbReference type="InterPro" id="IPR038175">
    <property type="entry name" value="CBM21_dom_sf"/>
</dbReference>
<feature type="region of interest" description="Disordered" evidence="1">
    <location>
        <begin position="306"/>
        <end position="333"/>
    </location>
</feature>
<evidence type="ECO:0000256" key="1">
    <source>
        <dbReference type="SAM" id="MobiDB-lite"/>
    </source>
</evidence>
<name>A0A8J6KDQ0_ELECQ</name>
<dbReference type="GO" id="GO:0000164">
    <property type="term" value="C:protein phosphatase type 1 complex"/>
    <property type="evidence" value="ECO:0007669"/>
    <property type="project" value="TreeGrafter"/>
</dbReference>
<dbReference type="Pfam" id="PF03370">
    <property type="entry name" value="CBM_21"/>
    <property type="match status" value="1"/>
</dbReference>
<dbReference type="EMBL" id="WNTK01000002">
    <property type="protein sequence ID" value="KAG9490188.1"/>
    <property type="molecule type" value="Genomic_DNA"/>
</dbReference>
<dbReference type="PANTHER" id="PTHR12307:SF2">
    <property type="entry name" value="PROTEIN PHOSPHATASE 1 REGULATORY SUBUNIT 3A"/>
    <property type="match status" value="1"/>
</dbReference>
<evidence type="ECO:0000259" key="3">
    <source>
        <dbReference type="PROSITE" id="PS51159"/>
    </source>
</evidence>
<keyword evidence="2" id="KW-0472">Membrane</keyword>
<dbReference type="GO" id="GO:2001069">
    <property type="term" value="F:glycogen binding"/>
    <property type="evidence" value="ECO:0007669"/>
    <property type="project" value="TreeGrafter"/>
</dbReference>
<gene>
    <name evidence="4" type="ORF">GDO78_005853</name>
</gene>
<feature type="transmembrane region" description="Helical" evidence="2">
    <location>
        <begin position="1005"/>
        <end position="1036"/>
    </location>
</feature>
<feature type="region of interest" description="Disordered" evidence="1">
    <location>
        <begin position="772"/>
        <end position="799"/>
    </location>
</feature>
<reference evidence="4" key="1">
    <citation type="thesis" date="2020" institute="ProQuest LLC" country="789 East Eisenhower Parkway, Ann Arbor, MI, USA">
        <title>Comparative Genomics and Chromosome Evolution.</title>
        <authorList>
            <person name="Mudd A.B."/>
        </authorList>
    </citation>
    <scope>NUCLEOTIDE SEQUENCE</scope>
    <source>
        <strain evidence="4">HN-11 Male</strain>
        <tissue evidence="4">Kidney and liver</tissue>
    </source>
</reference>
<evidence type="ECO:0000313" key="5">
    <source>
        <dbReference type="Proteomes" id="UP000770717"/>
    </source>
</evidence>
<dbReference type="AlphaFoldDB" id="A0A8J6KDQ0"/>
<dbReference type="InterPro" id="IPR005036">
    <property type="entry name" value="CBM21_dom"/>
</dbReference>
<dbReference type="GO" id="GO:0005979">
    <property type="term" value="P:regulation of glycogen biosynthetic process"/>
    <property type="evidence" value="ECO:0007669"/>
    <property type="project" value="TreeGrafter"/>
</dbReference>
<evidence type="ECO:0000313" key="4">
    <source>
        <dbReference type="EMBL" id="KAG9490188.1"/>
    </source>
</evidence>
<dbReference type="Gene3D" id="2.60.40.2440">
    <property type="entry name" value="Carbohydrate binding type-21 domain"/>
    <property type="match status" value="1"/>
</dbReference>
<keyword evidence="2" id="KW-1133">Transmembrane helix</keyword>
<keyword evidence="5" id="KW-1185">Reference proteome</keyword>
<dbReference type="Proteomes" id="UP000770717">
    <property type="component" value="Unassembled WGS sequence"/>
</dbReference>
<sequence>MSAVSSCSVCLQYTSRRKMESFEENHASKDNLLEPPSLYDSAANEEDVNVTIKPRLSPLPRRRSSVSSDDGDLEQPPTVARKVSFADAFGFDLVSVKEFDTWEIPTVIPNFEMESIKIEEFYLTPSFILPPISGIMERLHAKKVTLESVDFIPGISSMKGIIRVLNVSFEKQVYVRMSVDNWQSYYDLLAEYVPDSFNGETDQFSFTISLVSPYQKEGAKVNFCICYETAIGTFWDSNDGLNYVLTCQKKVNIMEIEKQSNEVIIDKNKKSCLKPSLSKEDEDSDVFQAGSSAATEKYNPRIICSHADFSEDNNDEETEDRSKEKNNEDESDVQLFLSQRLMNARITSSEEKYSSGFSEKAISPNDRQLQEGMKSLKNTYSGISDYNSQQPEECDDNAEYLPITEVTPSKETKAFVSLLSSDHYSGHYKEFPRTQECLEKSEETDLYLHGSELNEQGKILPVIIDELPHVEPCQWSSTEEQSDSCLKISETPCIIQADTKQLTEIAEVLDDNANPNYGRSIVTLPYFSTQDTKGIKDEQSEKSKNETIENDTLLPAAAEHTEQEHPMLFSQQEDFQNLSYKCKSSGSNVLEKENTEPNEKICSFTSSGDAYLFREGQVRDREEDEATQNTDLTSSLCKHIKSVDDNVKLSEDKQYITTRKEKELSDSNSIPTSASKQYYVTAQDSHCGQGYENIQVTEDKDVVSETGNHIDKAVELEKESSVLACSPSITCDAAQNVTQSTFHEWNAMLGSVPSEQTPGYKVIIAKITEEKGQSQTSAQDRLGSKGSYMDIGNSKNTRGQGIDEKLEQKVNFVSGKSIEQITSGDKGWVENVSEESMLQTGNVVHLNTDDVHYGGAAYISREQNELEHYDSRSDGLIRESVVENDFPVAQSSIGSAAQGHDLSVRLEGDVAAEKTTADFTSVSQLVITEDIENKNNVEAKMEEGYVGPSIIISEPDDEGDAQCLEAEQQSKLEDTQYYYQHDPACPDQQIQPTNVSNVSSKVFCFIMFVVFAGLMYHFDFLVCFALYLFSLYWLYWEGGRNKNPVRKE</sequence>
<feature type="compositionally biased region" description="Basic and acidic residues" evidence="1">
    <location>
        <begin position="22"/>
        <end position="32"/>
    </location>
</feature>
<keyword evidence="2" id="KW-0812">Transmembrane</keyword>
<feature type="compositionally biased region" description="Acidic residues" evidence="1">
    <location>
        <begin position="310"/>
        <end position="319"/>
    </location>
</feature>
<dbReference type="CDD" id="cd22255">
    <property type="entry name" value="PBD_PPP1R3A"/>
    <property type="match status" value="1"/>
</dbReference>
<dbReference type="PROSITE" id="PS51159">
    <property type="entry name" value="CBM21"/>
    <property type="match status" value="1"/>
</dbReference>
<feature type="domain" description="CBM21" evidence="3">
    <location>
        <begin position="136"/>
        <end position="246"/>
    </location>
</feature>
<dbReference type="GO" id="GO:0008157">
    <property type="term" value="F:protein phosphatase 1 binding"/>
    <property type="evidence" value="ECO:0007669"/>
    <property type="project" value="TreeGrafter"/>
</dbReference>
<organism evidence="4 5">
    <name type="scientific">Eleutherodactylus coqui</name>
    <name type="common">Puerto Rican coqui</name>
    <dbReference type="NCBI Taxonomy" id="57060"/>
    <lineage>
        <taxon>Eukaryota</taxon>
        <taxon>Metazoa</taxon>
        <taxon>Chordata</taxon>
        <taxon>Craniata</taxon>
        <taxon>Vertebrata</taxon>
        <taxon>Euteleostomi</taxon>
        <taxon>Amphibia</taxon>
        <taxon>Batrachia</taxon>
        <taxon>Anura</taxon>
        <taxon>Neobatrachia</taxon>
        <taxon>Hyloidea</taxon>
        <taxon>Eleutherodactylidae</taxon>
        <taxon>Eleutherodactylinae</taxon>
        <taxon>Eleutherodactylus</taxon>
        <taxon>Eleutherodactylus</taxon>
    </lineage>
</organism>
<evidence type="ECO:0000256" key="2">
    <source>
        <dbReference type="SAM" id="Phobius"/>
    </source>
</evidence>